<dbReference type="PANTHER" id="PTHR15746">
    <property type="entry name" value="RAB11-RELATED"/>
    <property type="match status" value="1"/>
</dbReference>
<dbReference type="OrthoDB" id="8956628at2759"/>
<dbReference type="SMART" id="SM00239">
    <property type="entry name" value="C2"/>
    <property type="match status" value="1"/>
</dbReference>
<dbReference type="Gene3D" id="2.60.40.150">
    <property type="entry name" value="C2 domain"/>
    <property type="match status" value="1"/>
</dbReference>
<proteinExistence type="predicted"/>
<evidence type="ECO:0000256" key="1">
    <source>
        <dbReference type="ARBA" id="ARBA00004172"/>
    </source>
</evidence>
<comment type="subcellular location">
    <subcellularLocation>
        <location evidence="1">Recycling endosome</location>
    </subcellularLocation>
</comment>
<protein>
    <submittedName>
        <fullName evidence="5">Rab11 family-interacting 2</fullName>
    </submittedName>
</protein>
<dbReference type="AlphaFoldDB" id="A0A3M7SYZ1"/>
<dbReference type="EMBL" id="REGN01000565">
    <property type="protein sequence ID" value="RNA40936.1"/>
    <property type="molecule type" value="Genomic_DNA"/>
</dbReference>
<feature type="compositionally biased region" description="Basic and acidic residues" evidence="3">
    <location>
        <begin position="415"/>
        <end position="430"/>
    </location>
</feature>
<dbReference type="STRING" id="10195.A0A3M7SYZ1"/>
<dbReference type="Proteomes" id="UP000276133">
    <property type="component" value="Unassembled WGS sequence"/>
</dbReference>
<sequence length="459" mass="51966">MWTPTHILVTVCKARNLLEKGKGGNDAYCMIGMGKEKFLTSVRQKTLSPVWDEQAEFVLTERADLKITVYHKSSIIDEFVGRAVISVADLFNENNKSFVKWYKLQSKEENSKKAAKERGEVEIRVEFITKPKTGSVMDLSSLSKTNKEKTLSLKNLKDKSHTFKHSFRENFKLLGKSKSKSKINEDNQLGEQAKRMNGSRLDFLDGEDMNSLSSSYSSLNGNRLANDKQIHRYNQSRSSFMSGTSSRNDADSIDNSTNNDEEMNEELDESSMSFNRNSSFRRSSLRRPSKKSNKVPQEADHTESKISIAPLMPFSNDQQRHHVLDSIIHEENSAPFLSVSNSDSKPEQPSFANIFTSSFSLGQEKGEMDSVKIEPLIIEQESKTEPKSFVVPQTHFSPNSTESATFNSGVTITRSELDASDDTKKSKNNTEDDDDDHIDWASSDEEEIVKEVETFERNQ</sequence>
<dbReference type="PROSITE" id="PS50004">
    <property type="entry name" value="C2"/>
    <property type="match status" value="1"/>
</dbReference>
<feature type="compositionally biased region" description="Basic residues" evidence="3">
    <location>
        <begin position="283"/>
        <end position="293"/>
    </location>
</feature>
<feature type="domain" description="C2" evidence="4">
    <location>
        <begin position="1"/>
        <end position="102"/>
    </location>
</feature>
<feature type="region of interest" description="Disordered" evidence="3">
    <location>
        <begin position="178"/>
        <end position="206"/>
    </location>
</feature>
<dbReference type="GO" id="GO:0055037">
    <property type="term" value="C:recycling endosome"/>
    <property type="evidence" value="ECO:0007669"/>
    <property type="project" value="UniProtKB-SubCell"/>
</dbReference>
<evidence type="ECO:0000313" key="5">
    <source>
        <dbReference type="EMBL" id="RNA40936.1"/>
    </source>
</evidence>
<evidence type="ECO:0000256" key="2">
    <source>
        <dbReference type="ARBA" id="ARBA00022753"/>
    </source>
</evidence>
<dbReference type="Pfam" id="PF00168">
    <property type="entry name" value="C2"/>
    <property type="match status" value="1"/>
</dbReference>
<keyword evidence="6" id="KW-1185">Reference proteome</keyword>
<accession>A0A3M7SYZ1</accession>
<dbReference type="InterPro" id="IPR035892">
    <property type="entry name" value="C2_domain_sf"/>
</dbReference>
<dbReference type="InterPro" id="IPR037789">
    <property type="entry name" value="FIP_classI"/>
</dbReference>
<dbReference type="SUPFAM" id="SSF49562">
    <property type="entry name" value="C2 domain (Calcium/lipid-binding domain, CaLB)"/>
    <property type="match status" value="1"/>
</dbReference>
<feature type="compositionally biased region" description="Low complexity" evidence="3">
    <location>
        <begin position="270"/>
        <end position="282"/>
    </location>
</feature>
<organism evidence="5 6">
    <name type="scientific">Brachionus plicatilis</name>
    <name type="common">Marine rotifer</name>
    <name type="synonym">Brachionus muelleri</name>
    <dbReference type="NCBI Taxonomy" id="10195"/>
    <lineage>
        <taxon>Eukaryota</taxon>
        <taxon>Metazoa</taxon>
        <taxon>Spiralia</taxon>
        <taxon>Gnathifera</taxon>
        <taxon>Rotifera</taxon>
        <taxon>Eurotatoria</taxon>
        <taxon>Monogononta</taxon>
        <taxon>Pseudotrocha</taxon>
        <taxon>Ploima</taxon>
        <taxon>Brachionidae</taxon>
        <taxon>Brachionus</taxon>
    </lineage>
</organism>
<evidence type="ECO:0000259" key="4">
    <source>
        <dbReference type="PROSITE" id="PS50004"/>
    </source>
</evidence>
<evidence type="ECO:0000313" key="6">
    <source>
        <dbReference type="Proteomes" id="UP000276133"/>
    </source>
</evidence>
<feature type="compositionally biased region" description="Polar residues" evidence="3">
    <location>
        <begin position="394"/>
        <end position="414"/>
    </location>
</feature>
<dbReference type="GO" id="GO:0031267">
    <property type="term" value="F:small GTPase binding"/>
    <property type="evidence" value="ECO:0007669"/>
    <property type="project" value="InterPro"/>
</dbReference>
<dbReference type="PANTHER" id="PTHR15746:SF23">
    <property type="entry name" value="RAB11 INTERACTING PROTEIN, ISOFORM A"/>
    <property type="match status" value="1"/>
</dbReference>
<feature type="compositionally biased region" description="Low complexity" evidence="3">
    <location>
        <begin position="236"/>
        <end position="246"/>
    </location>
</feature>
<feature type="region of interest" description="Disordered" evidence="3">
    <location>
        <begin position="391"/>
        <end position="447"/>
    </location>
</feature>
<reference evidence="5 6" key="1">
    <citation type="journal article" date="2018" name="Sci. Rep.">
        <title>Genomic signatures of local adaptation to the degree of environmental predictability in rotifers.</title>
        <authorList>
            <person name="Franch-Gras L."/>
            <person name="Hahn C."/>
            <person name="Garcia-Roger E.M."/>
            <person name="Carmona M.J."/>
            <person name="Serra M."/>
            <person name="Gomez A."/>
        </authorList>
    </citation>
    <scope>NUCLEOTIDE SEQUENCE [LARGE SCALE GENOMIC DNA]</scope>
    <source>
        <strain evidence="5">HYR1</strain>
    </source>
</reference>
<comment type="caution">
    <text evidence="5">The sequence shown here is derived from an EMBL/GenBank/DDBJ whole genome shotgun (WGS) entry which is preliminary data.</text>
</comment>
<name>A0A3M7SYZ1_BRAPC</name>
<dbReference type="GO" id="GO:0045055">
    <property type="term" value="P:regulated exocytosis"/>
    <property type="evidence" value="ECO:0007669"/>
    <property type="project" value="TreeGrafter"/>
</dbReference>
<feature type="compositionally biased region" description="Acidic residues" evidence="3">
    <location>
        <begin position="259"/>
        <end position="269"/>
    </location>
</feature>
<feature type="compositionally biased region" description="Acidic residues" evidence="3">
    <location>
        <begin position="431"/>
        <end position="447"/>
    </location>
</feature>
<gene>
    <name evidence="5" type="ORF">BpHYR1_035724</name>
</gene>
<dbReference type="InterPro" id="IPR000008">
    <property type="entry name" value="C2_dom"/>
</dbReference>
<evidence type="ECO:0000256" key="3">
    <source>
        <dbReference type="SAM" id="MobiDB-lite"/>
    </source>
</evidence>
<keyword evidence="2" id="KW-0967">Endosome</keyword>
<feature type="region of interest" description="Disordered" evidence="3">
    <location>
        <begin position="233"/>
        <end position="311"/>
    </location>
</feature>
<feature type="non-terminal residue" evidence="5">
    <location>
        <position position="459"/>
    </location>
</feature>